<dbReference type="AlphaFoldDB" id="A0A2K3LP27"/>
<sequence length="117" mass="13545">MDPSEFPFDIEAYKRQSEIEERYIVNRFRERRNQIKEGYTPRVKRKYLNRDHAAANQGLTKCSSQDEKIDANGIADLKKPLLQIQECRIKIKGMTCTSCSQSVEHDLQIAEGVKKAV</sequence>
<proteinExistence type="predicted"/>
<dbReference type="EMBL" id="ASHM01037680">
    <property type="protein sequence ID" value="PNX80295.1"/>
    <property type="molecule type" value="Genomic_DNA"/>
</dbReference>
<keyword evidence="2" id="KW-0689">Ribosomal protein</keyword>
<dbReference type="Proteomes" id="UP000236291">
    <property type="component" value="Unassembled WGS sequence"/>
</dbReference>
<dbReference type="CDD" id="cd00371">
    <property type="entry name" value="HMA"/>
    <property type="match status" value="1"/>
</dbReference>
<feature type="domain" description="HMA" evidence="1">
    <location>
        <begin position="85"/>
        <end position="117"/>
    </location>
</feature>
<dbReference type="InterPro" id="IPR006121">
    <property type="entry name" value="HMA_dom"/>
</dbReference>
<evidence type="ECO:0000313" key="2">
    <source>
        <dbReference type="EMBL" id="PNX80295.1"/>
    </source>
</evidence>
<name>A0A2K3LP27_TRIPR</name>
<keyword evidence="2" id="KW-0687">Ribonucleoprotein</keyword>
<dbReference type="InterPro" id="IPR036163">
    <property type="entry name" value="HMA_dom_sf"/>
</dbReference>
<dbReference type="ExpressionAtlas" id="A0A2K3LP27">
    <property type="expression patterns" value="baseline"/>
</dbReference>
<accession>A0A2K3LP27</accession>
<dbReference type="STRING" id="57577.A0A2K3LP27"/>
<evidence type="ECO:0000313" key="3">
    <source>
        <dbReference type="Proteomes" id="UP000236291"/>
    </source>
</evidence>
<reference evidence="2 3" key="1">
    <citation type="journal article" date="2014" name="Am. J. Bot.">
        <title>Genome assembly and annotation for red clover (Trifolium pratense; Fabaceae).</title>
        <authorList>
            <person name="Istvanek J."/>
            <person name="Jaros M."/>
            <person name="Krenek A."/>
            <person name="Repkova J."/>
        </authorList>
    </citation>
    <scope>NUCLEOTIDE SEQUENCE [LARGE SCALE GENOMIC DNA]</scope>
    <source>
        <strain evidence="3">cv. Tatra</strain>
        <tissue evidence="2">Young leaves</tissue>
    </source>
</reference>
<dbReference type="PROSITE" id="PS50846">
    <property type="entry name" value="HMA_2"/>
    <property type="match status" value="1"/>
</dbReference>
<dbReference type="SUPFAM" id="SSF55008">
    <property type="entry name" value="HMA, heavy metal-associated domain"/>
    <property type="match status" value="1"/>
</dbReference>
<organism evidence="2 3">
    <name type="scientific">Trifolium pratense</name>
    <name type="common">Red clover</name>
    <dbReference type="NCBI Taxonomy" id="57577"/>
    <lineage>
        <taxon>Eukaryota</taxon>
        <taxon>Viridiplantae</taxon>
        <taxon>Streptophyta</taxon>
        <taxon>Embryophyta</taxon>
        <taxon>Tracheophyta</taxon>
        <taxon>Spermatophyta</taxon>
        <taxon>Magnoliopsida</taxon>
        <taxon>eudicotyledons</taxon>
        <taxon>Gunneridae</taxon>
        <taxon>Pentapetalae</taxon>
        <taxon>rosids</taxon>
        <taxon>fabids</taxon>
        <taxon>Fabales</taxon>
        <taxon>Fabaceae</taxon>
        <taxon>Papilionoideae</taxon>
        <taxon>50 kb inversion clade</taxon>
        <taxon>NPAAA clade</taxon>
        <taxon>Hologalegina</taxon>
        <taxon>IRL clade</taxon>
        <taxon>Trifolieae</taxon>
        <taxon>Trifolium</taxon>
    </lineage>
</organism>
<evidence type="ECO:0000259" key="1">
    <source>
        <dbReference type="PROSITE" id="PS50846"/>
    </source>
</evidence>
<protein>
    <submittedName>
        <fullName evidence="2">Ribosomal protein</fullName>
    </submittedName>
</protein>
<dbReference type="GO" id="GO:0005840">
    <property type="term" value="C:ribosome"/>
    <property type="evidence" value="ECO:0007669"/>
    <property type="project" value="UniProtKB-KW"/>
</dbReference>
<dbReference type="Gene3D" id="3.30.70.100">
    <property type="match status" value="1"/>
</dbReference>
<reference evidence="2 3" key="2">
    <citation type="journal article" date="2017" name="Front. Plant Sci.">
        <title>Gene Classification and Mining of Molecular Markers Useful in Red Clover (Trifolium pratense) Breeding.</title>
        <authorList>
            <person name="Istvanek J."/>
            <person name="Dluhosova J."/>
            <person name="Dluhos P."/>
            <person name="Patkova L."/>
            <person name="Nedelnik J."/>
            <person name="Repkova J."/>
        </authorList>
    </citation>
    <scope>NUCLEOTIDE SEQUENCE [LARGE SCALE GENOMIC DNA]</scope>
    <source>
        <strain evidence="3">cv. Tatra</strain>
        <tissue evidence="2">Young leaves</tissue>
    </source>
</reference>
<comment type="caution">
    <text evidence="2">The sequence shown here is derived from an EMBL/GenBank/DDBJ whole genome shotgun (WGS) entry which is preliminary data.</text>
</comment>
<dbReference type="GO" id="GO:0046872">
    <property type="term" value="F:metal ion binding"/>
    <property type="evidence" value="ECO:0007669"/>
    <property type="project" value="InterPro"/>
</dbReference>
<gene>
    <name evidence="2" type="ORF">L195_g036292</name>
</gene>